<gene>
    <name evidence="2" type="ORF">BU14_1063s0001</name>
</gene>
<sequence length="144" mass="14628">MAFLPTPAAVARPAARRATAAATTTRRSAVPAAPSRGGAASLRAASTGVGAAKGGGGGGGGGGKAAADEAPLDERALRAAEIHEVIQGLVDFRARIVDDATVLAKKVKAPRKQLEEALLSHPDIQVIDKHIVELNAELKELGDR</sequence>
<dbReference type="Proteomes" id="UP000218209">
    <property type="component" value="Unassembled WGS sequence"/>
</dbReference>
<dbReference type="AlphaFoldDB" id="A0A1X6NMS4"/>
<feature type="compositionally biased region" description="Gly residues" evidence="1">
    <location>
        <begin position="51"/>
        <end position="64"/>
    </location>
</feature>
<accession>A0A1X6NMS4</accession>
<evidence type="ECO:0000313" key="3">
    <source>
        <dbReference type="Proteomes" id="UP000218209"/>
    </source>
</evidence>
<reference evidence="2 3" key="1">
    <citation type="submission" date="2017-03" db="EMBL/GenBank/DDBJ databases">
        <title>WGS assembly of Porphyra umbilicalis.</title>
        <authorList>
            <person name="Brawley S.H."/>
            <person name="Blouin N.A."/>
            <person name="Ficko-Blean E."/>
            <person name="Wheeler G.L."/>
            <person name="Lohr M."/>
            <person name="Goodson H.V."/>
            <person name="Jenkins J.W."/>
            <person name="Blaby-Haas C.E."/>
            <person name="Helliwell K.E."/>
            <person name="Chan C."/>
            <person name="Marriage T."/>
            <person name="Bhattacharya D."/>
            <person name="Klein A.S."/>
            <person name="Badis Y."/>
            <person name="Brodie J."/>
            <person name="Cao Y."/>
            <person name="Collen J."/>
            <person name="Dittami S.M."/>
            <person name="Gachon C.M."/>
            <person name="Green B.R."/>
            <person name="Karpowicz S."/>
            <person name="Kim J.W."/>
            <person name="Kudahl U."/>
            <person name="Lin S."/>
            <person name="Michel G."/>
            <person name="Mittag M."/>
            <person name="Olson B.J."/>
            <person name="Pangilinan J."/>
            <person name="Peng Y."/>
            <person name="Qiu H."/>
            <person name="Shu S."/>
            <person name="Singer J.T."/>
            <person name="Smith A.G."/>
            <person name="Sprecher B.N."/>
            <person name="Wagner V."/>
            <person name="Wang W."/>
            <person name="Wang Z.-Y."/>
            <person name="Yan J."/>
            <person name="Yarish C."/>
            <person name="Zoeuner-Riek S."/>
            <person name="Zhuang Y."/>
            <person name="Zou Y."/>
            <person name="Lindquist E.A."/>
            <person name="Grimwood J."/>
            <person name="Barry K."/>
            <person name="Rokhsar D.S."/>
            <person name="Schmutz J."/>
            <person name="Stiller J.W."/>
            <person name="Grossman A.R."/>
            <person name="Prochnik S.E."/>
        </authorList>
    </citation>
    <scope>NUCLEOTIDE SEQUENCE [LARGE SCALE GENOMIC DNA]</scope>
    <source>
        <strain evidence="2">4086291</strain>
    </source>
</reference>
<proteinExistence type="predicted"/>
<evidence type="ECO:0000313" key="2">
    <source>
        <dbReference type="EMBL" id="OSX69850.1"/>
    </source>
</evidence>
<dbReference type="OrthoDB" id="3379at2759"/>
<feature type="region of interest" description="Disordered" evidence="1">
    <location>
        <begin position="1"/>
        <end position="67"/>
    </location>
</feature>
<dbReference type="EMBL" id="KV919378">
    <property type="protein sequence ID" value="OSX69850.1"/>
    <property type="molecule type" value="Genomic_DNA"/>
</dbReference>
<feature type="compositionally biased region" description="Low complexity" evidence="1">
    <location>
        <begin position="1"/>
        <end position="46"/>
    </location>
</feature>
<evidence type="ECO:0000256" key="1">
    <source>
        <dbReference type="SAM" id="MobiDB-lite"/>
    </source>
</evidence>
<organism evidence="2 3">
    <name type="scientific">Porphyra umbilicalis</name>
    <name type="common">Purple laver</name>
    <name type="synonym">Red alga</name>
    <dbReference type="NCBI Taxonomy" id="2786"/>
    <lineage>
        <taxon>Eukaryota</taxon>
        <taxon>Rhodophyta</taxon>
        <taxon>Bangiophyceae</taxon>
        <taxon>Bangiales</taxon>
        <taxon>Bangiaceae</taxon>
        <taxon>Porphyra</taxon>
    </lineage>
</organism>
<keyword evidence="3" id="KW-1185">Reference proteome</keyword>
<name>A0A1X6NMS4_PORUM</name>
<protein>
    <submittedName>
        <fullName evidence="2">Uncharacterized protein</fullName>
    </submittedName>
</protein>